<evidence type="ECO:0000256" key="3">
    <source>
        <dbReference type="ARBA" id="ARBA00011475"/>
    </source>
</evidence>
<evidence type="ECO:0000256" key="4">
    <source>
        <dbReference type="ARBA" id="ARBA00022490"/>
    </source>
</evidence>
<comment type="pathway">
    <text evidence="11">Amino-acid biosynthesis; L-arginine biosynthesis; N(2)-acetyl-L-ornithine from L-glutamate: step 1/4.</text>
</comment>
<evidence type="ECO:0000256" key="8">
    <source>
        <dbReference type="ARBA" id="ARBA00022813"/>
    </source>
</evidence>
<keyword evidence="4 11" id="KW-0963">Cytoplasm</keyword>
<feature type="chain" id="PRO_5023290716" description="Arginine biosynthesis bifunctional protein ArgJ beta chain" evidence="11">
    <location>
        <begin position="197"/>
        <end position="412"/>
    </location>
</feature>
<dbReference type="KEGG" id="ahu:A6A40_00860"/>
<dbReference type="Gene3D" id="3.10.20.340">
    <property type="entry name" value="ArgJ beta chain, C-terminal domain"/>
    <property type="match status" value="1"/>
</dbReference>
<evidence type="ECO:0000256" key="10">
    <source>
        <dbReference type="ARBA" id="ARBA00023315"/>
    </source>
</evidence>
<evidence type="ECO:0000256" key="5">
    <source>
        <dbReference type="ARBA" id="ARBA00022571"/>
    </source>
</evidence>
<dbReference type="RefSeq" id="WP_063633715.1">
    <property type="nucleotide sequence ID" value="NZ_CP015285.1"/>
</dbReference>
<dbReference type="NCBIfam" id="NF003802">
    <property type="entry name" value="PRK05388.1"/>
    <property type="match status" value="1"/>
</dbReference>
<dbReference type="Pfam" id="PF01960">
    <property type="entry name" value="ArgJ"/>
    <property type="match status" value="1"/>
</dbReference>
<evidence type="ECO:0000256" key="6">
    <source>
        <dbReference type="ARBA" id="ARBA00022605"/>
    </source>
</evidence>
<dbReference type="OrthoDB" id="9804242at2"/>
<feature type="active site" description="Nucleophile" evidence="11">
    <location>
        <position position="197"/>
    </location>
</feature>
<dbReference type="EC" id="2.3.1.1" evidence="11"/>
<feature type="site" description="Cleavage; by autolysis" evidence="11">
    <location>
        <begin position="196"/>
        <end position="197"/>
    </location>
</feature>
<dbReference type="GO" id="GO:0004042">
    <property type="term" value="F:L-glutamate N-acetyltransferase activity"/>
    <property type="evidence" value="ECO:0007669"/>
    <property type="project" value="UniProtKB-UniRule"/>
</dbReference>
<evidence type="ECO:0000313" key="13">
    <source>
        <dbReference type="Proteomes" id="UP000077405"/>
    </source>
</evidence>
<dbReference type="Proteomes" id="UP000077405">
    <property type="component" value="Chromosome"/>
</dbReference>
<feature type="chain" id="PRO_5023290715" description="Arginine biosynthesis bifunctional protein ArgJ alpha chain" evidence="11">
    <location>
        <begin position="1"/>
        <end position="196"/>
    </location>
</feature>
<dbReference type="CDD" id="cd02152">
    <property type="entry name" value="OAT"/>
    <property type="match status" value="1"/>
</dbReference>
<keyword evidence="8 11" id="KW-0068">Autocatalytic cleavage</keyword>
<dbReference type="HAMAP" id="MF_01106">
    <property type="entry name" value="ArgJ"/>
    <property type="match status" value="1"/>
</dbReference>
<dbReference type="GO" id="GO:0005737">
    <property type="term" value="C:cytoplasm"/>
    <property type="evidence" value="ECO:0007669"/>
    <property type="project" value="UniProtKB-SubCell"/>
</dbReference>
<evidence type="ECO:0000256" key="11">
    <source>
        <dbReference type="HAMAP-Rule" id="MF_01106"/>
    </source>
</evidence>
<dbReference type="GO" id="GO:0006526">
    <property type="term" value="P:L-arginine biosynthetic process"/>
    <property type="evidence" value="ECO:0007669"/>
    <property type="project" value="UniProtKB-UniRule"/>
</dbReference>
<dbReference type="FunFam" id="3.10.20.340:FF:000003">
    <property type="entry name" value="Arginine biosynthesis bifunctional protein ArgJ"/>
    <property type="match status" value="1"/>
</dbReference>
<feature type="site" description="Involved in the stabilization of negative charge on the oxyanion by the formation of the oxyanion hole" evidence="11">
    <location>
        <position position="122"/>
    </location>
</feature>
<evidence type="ECO:0000256" key="2">
    <source>
        <dbReference type="ARBA" id="ARBA00006774"/>
    </source>
</evidence>
<evidence type="ECO:0000256" key="9">
    <source>
        <dbReference type="ARBA" id="ARBA00023268"/>
    </source>
</evidence>
<dbReference type="STRING" id="1226968.A6A40_00860"/>
<comment type="subunit">
    <text evidence="3 11">Heterotetramer of two alpha and two beta chains.</text>
</comment>
<feature type="binding site" evidence="11">
    <location>
        <position position="186"/>
    </location>
    <ligand>
        <name>substrate</name>
    </ligand>
</feature>
<dbReference type="NCBIfam" id="TIGR00120">
    <property type="entry name" value="ArgJ"/>
    <property type="match status" value="1"/>
</dbReference>
<dbReference type="EMBL" id="CP015285">
    <property type="protein sequence ID" value="ANC90577.1"/>
    <property type="molecule type" value="Genomic_DNA"/>
</dbReference>
<dbReference type="SUPFAM" id="SSF56266">
    <property type="entry name" value="DmpA/ArgJ-like"/>
    <property type="match status" value="1"/>
</dbReference>
<proteinExistence type="inferred from homology"/>
<comment type="subcellular location">
    <subcellularLocation>
        <location evidence="1 11">Cytoplasm</location>
    </subcellularLocation>
</comment>
<gene>
    <name evidence="11" type="primary">argJ</name>
    <name evidence="12" type="ORF">A6A40_00860</name>
</gene>
<feature type="binding site" evidence="11">
    <location>
        <position position="407"/>
    </location>
    <ligand>
        <name>substrate</name>
    </ligand>
</feature>
<reference evidence="12 13" key="1">
    <citation type="journal article" date="2013" name="Int. J. Syst. Evol. Microbiol.">
        <title>Azospirillum humicireducens sp. nov., a nitrogen-fixing bacterium isolated from a microbial fuel cell.</title>
        <authorList>
            <person name="Zhou S."/>
            <person name="Han L."/>
            <person name="Wang Y."/>
            <person name="Yang G."/>
            <person name="Zhuang L."/>
            <person name="Hu P."/>
        </authorList>
    </citation>
    <scope>NUCLEOTIDE SEQUENCE [LARGE SCALE GENOMIC DNA]</scope>
    <source>
        <strain evidence="12 13">SgZ-5</strain>
    </source>
</reference>
<dbReference type="PANTHER" id="PTHR23100:SF0">
    <property type="entry name" value="ARGININE BIOSYNTHESIS BIFUNCTIONAL PROTEIN ARGJ, MITOCHONDRIAL"/>
    <property type="match status" value="1"/>
</dbReference>
<comment type="catalytic activity">
    <reaction evidence="11">
        <text>L-glutamate + acetyl-CoA = N-acetyl-L-glutamate + CoA + H(+)</text>
        <dbReference type="Rhea" id="RHEA:24292"/>
        <dbReference type="ChEBI" id="CHEBI:15378"/>
        <dbReference type="ChEBI" id="CHEBI:29985"/>
        <dbReference type="ChEBI" id="CHEBI:44337"/>
        <dbReference type="ChEBI" id="CHEBI:57287"/>
        <dbReference type="ChEBI" id="CHEBI:57288"/>
        <dbReference type="EC" id="2.3.1.1"/>
    </reaction>
</comment>
<dbReference type="UniPathway" id="UPA00068">
    <property type="reaction ID" value="UER00106"/>
</dbReference>
<comment type="similarity">
    <text evidence="2 11">Belongs to the ArgJ family.</text>
</comment>
<dbReference type="AlphaFoldDB" id="A0A168XZF8"/>
<keyword evidence="9 11" id="KW-0511">Multifunctional enzyme</keyword>
<dbReference type="GO" id="GO:0006592">
    <property type="term" value="P:ornithine biosynthetic process"/>
    <property type="evidence" value="ECO:0007669"/>
    <property type="project" value="TreeGrafter"/>
</dbReference>
<sequence>MATTLSPLAPASFPTLPPIAGVRIATANSGIRYKGRDDLLLAVLDPGTSVAGVLTRSLTCSAPVIWCRDSLPKGSARAVVVNAGNANAFTGKAGDATVQATVSAAAGLAGCAPDEVYIASTGVIGIPLAADAIGKCLAPMAPALAADSAAWEKAARAIMTTDTFPKGSVRTATIGGTTVTIAGFAKGSGMIAPDMATMLGFVFTDAAIAATALQDMLSEFTERTFNAITVDGDTSTSDTLLLFATGKAGNAPVSSADAAELAEFRAALEDLLLDLALQVVRDGEGATKFIAITVRGADSDAAAKRIGMTVANSPLVKTAVAGEDANWGRIVAAIGRAGERADRDLIKITVGGTLICADGMEVPGYDETPVANHMKGKEIDIDIDLGLGKGTAKVWTCDLTHGYIDINGSYRS</sequence>
<accession>A0A168XZF8</accession>
<organism evidence="12 13">
    <name type="scientific">Azospirillum humicireducens</name>
    <dbReference type="NCBI Taxonomy" id="1226968"/>
    <lineage>
        <taxon>Bacteria</taxon>
        <taxon>Pseudomonadati</taxon>
        <taxon>Pseudomonadota</taxon>
        <taxon>Alphaproteobacteria</taxon>
        <taxon>Rhodospirillales</taxon>
        <taxon>Azospirillaceae</taxon>
        <taxon>Azospirillum</taxon>
    </lineage>
</organism>
<dbReference type="InterPro" id="IPR002813">
    <property type="entry name" value="Arg_biosynth_ArgJ"/>
</dbReference>
<evidence type="ECO:0000313" key="12">
    <source>
        <dbReference type="EMBL" id="ANC90577.1"/>
    </source>
</evidence>
<comment type="catalytic activity">
    <reaction evidence="11">
        <text>N(2)-acetyl-L-ornithine + L-glutamate = N-acetyl-L-glutamate + L-ornithine</text>
        <dbReference type="Rhea" id="RHEA:15349"/>
        <dbReference type="ChEBI" id="CHEBI:29985"/>
        <dbReference type="ChEBI" id="CHEBI:44337"/>
        <dbReference type="ChEBI" id="CHEBI:46911"/>
        <dbReference type="ChEBI" id="CHEBI:57805"/>
        <dbReference type="EC" id="2.3.1.35"/>
    </reaction>
</comment>
<evidence type="ECO:0000256" key="7">
    <source>
        <dbReference type="ARBA" id="ARBA00022679"/>
    </source>
</evidence>
<comment type="pathway">
    <text evidence="11">Amino-acid biosynthesis; L-arginine biosynthesis; L-ornithine and N-acetyl-L-glutamate from L-glutamate and N(2)-acetyl-L-ornithine (cyclic): step 1/1.</text>
</comment>
<feature type="binding site" evidence="11">
    <location>
        <position position="412"/>
    </location>
    <ligand>
        <name>substrate</name>
    </ligand>
</feature>
<name>A0A168XZF8_9PROT</name>
<keyword evidence="13" id="KW-1185">Reference proteome</keyword>
<dbReference type="EC" id="2.3.1.35" evidence="11"/>
<dbReference type="FunFam" id="3.60.70.12:FF:000001">
    <property type="entry name" value="Arginine biosynthesis bifunctional protein ArgJ, chloroplastic"/>
    <property type="match status" value="1"/>
</dbReference>
<feature type="binding site" evidence="11">
    <location>
        <position position="160"/>
    </location>
    <ligand>
        <name>substrate</name>
    </ligand>
</feature>
<keyword evidence="7 11" id="KW-0808">Transferase</keyword>
<dbReference type="InterPro" id="IPR016117">
    <property type="entry name" value="ArgJ-like_dom_sf"/>
</dbReference>
<evidence type="ECO:0000256" key="1">
    <source>
        <dbReference type="ARBA" id="ARBA00004496"/>
    </source>
</evidence>
<feature type="binding site" evidence="11">
    <location>
        <position position="284"/>
    </location>
    <ligand>
        <name>substrate</name>
    </ligand>
</feature>
<comment type="function">
    <text evidence="11">Catalyzes two activities which are involved in the cyclic version of arginine biosynthesis: the synthesis of N-acetylglutamate from glutamate and acetyl-CoA as the acetyl donor, and of ornithine by transacetylation between N(2)-acetylornithine and glutamate.</text>
</comment>
<keyword evidence="5 11" id="KW-0055">Arginine biosynthesis</keyword>
<dbReference type="Gene3D" id="3.60.70.12">
    <property type="entry name" value="L-amino peptidase D-ALA esterase/amidase"/>
    <property type="match status" value="1"/>
</dbReference>
<feature type="binding site" evidence="11">
    <location>
        <position position="197"/>
    </location>
    <ligand>
        <name>substrate</name>
    </ligand>
</feature>
<feature type="site" description="Involved in the stabilization of negative charge on the oxyanion by the formation of the oxyanion hole" evidence="11">
    <location>
        <position position="121"/>
    </location>
</feature>
<dbReference type="PANTHER" id="PTHR23100">
    <property type="entry name" value="ARGININE BIOSYNTHESIS BIFUNCTIONAL PROTEIN ARGJ"/>
    <property type="match status" value="1"/>
</dbReference>
<keyword evidence="6 11" id="KW-0028">Amino-acid biosynthesis</keyword>
<protein>
    <recommendedName>
        <fullName evidence="11">Arginine biosynthesis bifunctional protein ArgJ</fullName>
    </recommendedName>
    <domain>
        <recommendedName>
            <fullName evidence="11">Glutamate N-acetyltransferase</fullName>
            <ecNumber evidence="11">2.3.1.35</ecNumber>
        </recommendedName>
        <alternativeName>
            <fullName evidence="11">Ornithine acetyltransferase</fullName>
            <shortName evidence="11">OATase</shortName>
        </alternativeName>
        <alternativeName>
            <fullName evidence="11">Ornithine transacetylase</fullName>
        </alternativeName>
    </domain>
    <domain>
        <recommendedName>
            <fullName evidence="11">Amino-acid acetyltransferase</fullName>
            <ecNumber evidence="11">2.3.1.1</ecNumber>
        </recommendedName>
        <alternativeName>
            <fullName evidence="11">N-acetylglutamate synthase</fullName>
            <shortName evidence="11">AGSase</shortName>
        </alternativeName>
    </domain>
    <component>
        <recommendedName>
            <fullName evidence="11">Arginine biosynthesis bifunctional protein ArgJ alpha chain</fullName>
        </recommendedName>
    </component>
    <component>
        <recommendedName>
            <fullName evidence="11">Arginine biosynthesis bifunctional protein ArgJ beta chain</fullName>
        </recommendedName>
    </component>
</protein>
<dbReference type="GO" id="GO:0004358">
    <property type="term" value="F:L-glutamate N-acetyltransferase activity, acting on acetyl-L-ornithine as donor"/>
    <property type="evidence" value="ECO:0007669"/>
    <property type="project" value="UniProtKB-UniRule"/>
</dbReference>
<dbReference type="InterPro" id="IPR042195">
    <property type="entry name" value="ArgJ_beta_C"/>
</dbReference>
<keyword evidence="10 11" id="KW-0012">Acyltransferase</keyword>